<feature type="region of interest" description="Disordered" evidence="1">
    <location>
        <begin position="172"/>
        <end position="193"/>
    </location>
</feature>
<dbReference type="JaponicusDB" id="SJAG_04045"/>
<proteinExistence type="predicted"/>
<dbReference type="AlphaFoldDB" id="B6K5R9"/>
<keyword evidence="3" id="KW-1185">Reference proteome</keyword>
<evidence type="ECO:0000313" key="3">
    <source>
        <dbReference type="Proteomes" id="UP000001744"/>
    </source>
</evidence>
<protein>
    <submittedName>
        <fullName evidence="2">Uncharacterized protein</fullName>
    </submittedName>
</protein>
<feature type="compositionally biased region" description="Basic and acidic residues" evidence="1">
    <location>
        <begin position="522"/>
        <end position="539"/>
    </location>
</feature>
<accession>B6K5R9</accession>
<feature type="compositionally biased region" description="Basic and acidic residues" evidence="1">
    <location>
        <begin position="478"/>
        <end position="499"/>
    </location>
</feature>
<dbReference type="HOGENOM" id="CLU_484978_0_0_1"/>
<reference evidence="2 3" key="1">
    <citation type="journal article" date="2011" name="Science">
        <title>Comparative functional genomics of the fission yeasts.</title>
        <authorList>
            <person name="Rhind N."/>
            <person name="Chen Z."/>
            <person name="Yassour M."/>
            <person name="Thompson D.A."/>
            <person name="Haas B.J."/>
            <person name="Habib N."/>
            <person name="Wapinski I."/>
            <person name="Roy S."/>
            <person name="Lin M.F."/>
            <person name="Heiman D.I."/>
            <person name="Young S.K."/>
            <person name="Furuya K."/>
            <person name="Guo Y."/>
            <person name="Pidoux A."/>
            <person name="Chen H.M."/>
            <person name="Robbertse B."/>
            <person name="Goldberg J.M."/>
            <person name="Aoki K."/>
            <person name="Bayne E.H."/>
            <person name="Berlin A.M."/>
            <person name="Desjardins C.A."/>
            <person name="Dobbs E."/>
            <person name="Dukaj L."/>
            <person name="Fan L."/>
            <person name="FitzGerald M.G."/>
            <person name="French C."/>
            <person name="Gujja S."/>
            <person name="Hansen K."/>
            <person name="Keifenheim D."/>
            <person name="Levin J.Z."/>
            <person name="Mosher R.A."/>
            <person name="Mueller C.A."/>
            <person name="Pfiffner J."/>
            <person name="Priest M."/>
            <person name="Russ C."/>
            <person name="Smialowska A."/>
            <person name="Swoboda P."/>
            <person name="Sykes S.M."/>
            <person name="Vaughn M."/>
            <person name="Vengrova S."/>
            <person name="Yoder R."/>
            <person name="Zeng Q."/>
            <person name="Allshire R."/>
            <person name="Baulcombe D."/>
            <person name="Birren B.W."/>
            <person name="Brown W."/>
            <person name="Ekwall K."/>
            <person name="Kellis M."/>
            <person name="Leatherwood J."/>
            <person name="Levin H."/>
            <person name="Margalit H."/>
            <person name="Martienssen R."/>
            <person name="Nieduszynski C.A."/>
            <person name="Spatafora J.W."/>
            <person name="Friedman N."/>
            <person name="Dalgaard J.Z."/>
            <person name="Baumann P."/>
            <person name="Niki H."/>
            <person name="Regev A."/>
            <person name="Nusbaum C."/>
        </authorList>
    </citation>
    <scope>NUCLEOTIDE SEQUENCE [LARGE SCALE GENOMIC DNA]</scope>
    <source>
        <strain evidence="3">yFS275 / FY16936</strain>
    </source>
</reference>
<evidence type="ECO:0000313" key="2">
    <source>
        <dbReference type="EMBL" id="EEB08873.1"/>
    </source>
</evidence>
<feature type="region of interest" description="Disordered" evidence="1">
    <location>
        <begin position="475"/>
        <end position="542"/>
    </location>
</feature>
<dbReference type="GeneID" id="7047568"/>
<dbReference type="Proteomes" id="UP000001744">
    <property type="component" value="Unassembled WGS sequence"/>
</dbReference>
<feature type="compositionally biased region" description="Polar residues" evidence="1">
    <location>
        <begin position="502"/>
        <end position="521"/>
    </location>
</feature>
<dbReference type="RefSeq" id="XP_002175166.1">
    <property type="nucleotide sequence ID" value="XM_002175130.2"/>
</dbReference>
<gene>
    <name evidence="2" type="ORF">SJAG_04045</name>
</gene>
<feature type="compositionally biased region" description="Polar residues" evidence="1">
    <location>
        <begin position="172"/>
        <end position="184"/>
    </location>
</feature>
<dbReference type="VEuPathDB" id="FungiDB:SJAG_04045"/>
<evidence type="ECO:0000256" key="1">
    <source>
        <dbReference type="SAM" id="MobiDB-lite"/>
    </source>
</evidence>
<organism evidence="2 3">
    <name type="scientific">Schizosaccharomyces japonicus (strain yFS275 / FY16936)</name>
    <name type="common">Fission yeast</name>
    <dbReference type="NCBI Taxonomy" id="402676"/>
    <lineage>
        <taxon>Eukaryota</taxon>
        <taxon>Fungi</taxon>
        <taxon>Dikarya</taxon>
        <taxon>Ascomycota</taxon>
        <taxon>Taphrinomycotina</taxon>
        <taxon>Schizosaccharomycetes</taxon>
        <taxon>Schizosaccharomycetales</taxon>
        <taxon>Schizosaccharomycetaceae</taxon>
        <taxon>Schizosaccharomyces</taxon>
    </lineage>
</organism>
<name>B6K5R9_SCHJY</name>
<sequence>MLDFDLFTLGIFAEEEQAVSNPWKDIASSIRSQAIINVSSLFTKSFSSNESQCCNCQKQGNLPSGETVEKPKNRKHKKKESLKAVLPKRYSVAARFSAGAASFVLLEKKKSSKKSKPDCNSTSIFESILTRLFTTGQTPLQPNYVMVPSLNFLNPGVPQSGYFFNRSLVPETTSMTTGSQSPSSPKAGLVSASPDKSTRVLFRQLKRALLSSDAKRPRPKCLKRDISHKKENSNDNTVKLIIGDVSRLPSQTVSAESVMETETKPAEEPVDKERAVKLAAIKQRVARLREEVHKDDAEIAAHPRKRISEPRSVVKSSTHQSNIVESTLKEMDKHSAGEYKRDLTTQEVVNIGEKRNALFVQLKQTINSRKNETDTSSTAPIPVNELKTTLKPVSKPVETELNSKSNTKKPTRNTGFGVALKRVETNITKAPEVSESQTLIDVIAERKEQAKQERIARLKARVAEMHSRVTGEIGSLNKGKEERKEARRAAAAEEEEIKKSLKNGQVKTDKTISSNESSSDNARMDKTNVNEENDTKLDNQVKALANDVNDYIKSLDVDTKNH</sequence>
<dbReference type="EMBL" id="KE651167">
    <property type="protein sequence ID" value="EEB08873.1"/>
    <property type="molecule type" value="Genomic_DNA"/>
</dbReference>